<keyword evidence="4" id="KW-1185">Reference proteome</keyword>
<dbReference type="GeneID" id="82876277"/>
<dbReference type="Proteomes" id="UP000019226">
    <property type="component" value="Chromosome"/>
</dbReference>
<evidence type="ECO:0000259" key="2">
    <source>
        <dbReference type="Pfam" id="PF08327"/>
    </source>
</evidence>
<dbReference type="Pfam" id="PF08327">
    <property type="entry name" value="AHSA1"/>
    <property type="match status" value="1"/>
</dbReference>
<evidence type="ECO:0000313" key="3">
    <source>
        <dbReference type="EMBL" id="AHI18621.1"/>
    </source>
</evidence>
<dbReference type="EMBL" id="CP004350">
    <property type="protein sequence ID" value="AHI18621.1"/>
    <property type="molecule type" value="Genomic_DNA"/>
</dbReference>
<name>A0ABN4CB28_9CORY</name>
<evidence type="ECO:0000313" key="4">
    <source>
        <dbReference type="Proteomes" id="UP000019226"/>
    </source>
</evidence>
<dbReference type="Gene3D" id="3.30.530.20">
    <property type="match status" value="1"/>
</dbReference>
<protein>
    <submittedName>
        <fullName evidence="3">Aha1 domain-containing protein</fullName>
    </submittedName>
</protein>
<organism evidence="3 4">
    <name type="scientific">Corynebacterium casei LMG S-19264</name>
    <dbReference type="NCBI Taxonomy" id="1285583"/>
    <lineage>
        <taxon>Bacteria</taxon>
        <taxon>Bacillati</taxon>
        <taxon>Actinomycetota</taxon>
        <taxon>Actinomycetes</taxon>
        <taxon>Mycobacteriales</taxon>
        <taxon>Corynebacteriaceae</taxon>
        <taxon>Corynebacterium</taxon>
    </lineage>
</organism>
<proteinExistence type="inferred from homology"/>
<dbReference type="RefSeq" id="WP_025386819.1">
    <property type="nucleotide sequence ID" value="NZ_CP004350.1"/>
</dbReference>
<dbReference type="InterPro" id="IPR023393">
    <property type="entry name" value="START-like_dom_sf"/>
</dbReference>
<accession>A0ABN4CB28</accession>
<feature type="domain" description="Activator of Hsp90 ATPase homologue 1/2-like C-terminal" evidence="2">
    <location>
        <begin position="35"/>
        <end position="154"/>
    </location>
</feature>
<sequence length="212" mass="22813">MSEAESLNKTYRALGNAPVADGEGKSVVLRRTFAAEVTDAWKACTDKEQLAQWFSEVDGDFRQGGSFQVKDNAGGEVLHFEAPITLKTTWALGPGMTTELELRFTPEGENTTLELEHSTPAAILDEMVAAYGPGGTIGVAVGWDLTLHMLGKHLSGEAFDPVTWESTDEAKEYAKSASEAWGEVVQKAWGTSDEDIAAAVAFANSHFAPDEE</sequence>
<evidence type="ECO:0000256" key="1">
    <source>
        <dbReference type="ARBA" id="ARBA00006817"/>
    </source>
</evidence>
<dbReference type="InterPro" id="IPR013538">
    <property type="entry name" value="ASHA1/2-like_C"/>
</dbReference>
<reference evidence="4" key="1">
    <citation type="submission" date="2013-02" db="EMBL/GenBank/DDBJ databases">
        <title>The complete genome sequence of Corynebacterium casei LMG S-19264 (=DSM 44701).</title>
        <authorList>
            <person name="Ruckert C."/>
            <person name="Albersmeier A."/>
            <person name="Kalinowski J."/>
        </authorList>
    </citation>
    <scope>NUCLEOTIDE SEQUENCE [LARGE SCALE GENOMIC DNA]</scope>
    <source>
        <strain evidence="4">LMG S-19264</strain>
    </source>
</reference>
<comment type="similarity">
    <text evidence="1">Belongs to the AHA1 family.</text>
</comment>
<dbReference type="SUPFAM" id="SSF55961">
    <property type="entry name" value="Bet v1-like"/>
    <property type="match status" value="1"/>
</dbReference>
<gene>
    <name evidence="3" type="ORF">CCASEI_00170</name>
</gene>